<dbReference type="InterPro" id="IPR032295">
    <property type="entry name" value="DUF4842"/>
</dbReference>
<name>A0A3E0TU84_9GAMM</name>
<dbReference type="Proteomes" id="UP000256478">
    <property type="component" value="Unassembled WGS sequence"/>
</dbReference>
<evidence type="ECO:0000313" key="5">
    <source>
        <dbReference type="Proteomes" id="UP000256478"/>
    </source>
</evidence>
<dbReference type="EMBL" id="QUOU01000001">
    <property type="protein sequence ID" value="REL28029.1"/>
    <property type="molecule type" value="Genomic_DNA"/>
</dbReference>
<comment type="caution">
    <text evidence="4">The sequence shown here is derived from an EMBL/GenBank/DDBJ whole genome shotgun (WGS) entry which is preliminary data.</text>
</comment>
<feature type="domain" description="DUF6923" evidence="3">
    <location>
        <begin position="47"/>
        <end position="260"/>
    </location>
</feature>
<proteinExistence type="predicted"/>
<feature type="domain" description="GEVED" evidence="2">
    <location>
        <begin position="350"/>
        <end position="423"/>
    </location>
</feature>
<evidence type="ECO:0000259" key="3">
    <source>
        <dbReference type="Pfam" id="PF21959"/>
    </source>
</evidence>
<feature type="domain" description="DUF4842" evidence="1">
    <location>
        <begin position="471"/>
        <end position="693"/>
    </location>
</feature>
<dbReference type="Pfam" id="PF20009">
    <property type="entry name" value="GEVED"/>
    <property type="match status" value="1"/>
</dbReference>
<dbReference type="RefSeq" id="WP_116009090.1">
    <property type="nucleotide sequence ID" value="NZ_QUOU01000001.1"/>
</dbReference>
<organism evidence="4 5">
    <name type="scientific">Thalassotalea euphylliae</name>
    <dbReference type="NCBI Taxonomy" id="1655234"/>
    <lineage>
        <taxon>Bacteria</taxon>
        <taxon>Pseudomonadati</taxon>
        <taxon>Pseudomonadota</taxon>
        <taxon>Gammaproteobacteria</taxon>
        <taxon>Alteromonadales</taxon>
        <taxon>Colwelliaceae</taxon>
        <taxon>Thalassotalea</taxon>
    </lineage>
</organism>
<sequence>MLSSTLFSRLLILGLLVLSCGLFSSNSRAGAFATCPSKAFLVQQGIAQLYGVNLVTGQYSLLSGDLGTTNKINGVGFSFHDNYIYGWGYEWGTLVRIGDDYQATPITIENNPGGNFYVGDVALSENSYFFYRKGNGLYKIPLDEQHSNYLVAEKVASGSALPLTIFDLAFHPDNSFAYSVDNKGRLHKIDASAGTSEMLGNVGQSGTFGAVYFDVDGNFYISRNSDGYVFIIDVDAQSPQAELFAYGPSSSNNDGARCATAPIVDDSVAPTVDYGDAPDSYRTLLASNGARHSVGSNFLGARIDAEHNAQLYPASDDTSGVNDDDGVVFITPLIAGMSGLLQVTATGGGYVNIWVDFDQDGTFSESEKLLTDHYLYNSSETLLVETPFEAVAGYTWARARLTTEPGIIAYGGVTDGEVEDYRVYVTNPNLSQIKHNTYFIAFEDNWPEMGDYDMNDVVIKQESSILLSQNNEIHQLEITGEMMAYGAAYANGFAIQIDNVVPSTVNQALVRFEINGVAQTASLVEAGTDSLVLMISDNLGDYFSAKSGCSFYKTQSGCRNGEQMKFSLQVPFITPIAYSAFPQAPFNPFIFAKPATYHGDSFFHPGRSMEIHLKNKMPTSKMDTGYFGLASDRTDLAAGHTFQTETGLPWALAINPGSSQNWRHPLEKVDLLEAYPMFRDYVSSSGVSSGDWYTESKANSARVYK</sequence>
<dbReference type="InterPro" id="IPR011042">
    <property type="entry name" value="6-blade_b-propeller_TolB-like"/>
</dbReference>
<dbReference type="InterPro" id="IPR054215">
    <property type="entry name" value="DUF6923"/>
</dbReference>
<dbReference type="SUPFAM" id="SSF69304">
    <property type="entry name" value="Tricorn protease N-terminal domain"/>
    <property type="match status" value="1"/>
</dbReference>
<dbReference type="NCBIfam" id="TIGR04456">
    <property type="entry name" value="LruC_dom"/>
    <property type="match status" value="1"/>
</dbReference>
<dbReference type="InterPro" id="IPR031025">
    <property type="entry name" value="LruC_dom"/>
</dbReference>
<reference evidence="4 5" key="1">
    <citation type="submission" date="2018-08" db="EMBL/GenBank/DDBJ databases">
        <title>Thalassotalea euphylliae genome.</title>
        <authorList>
            <person name="Summers S."/>
            <person name="Rice S.A."/>
            <person name="Freckelton M.L."/>
            <person name="Nedved B.T."/>
            <person name="Hadfield M.G."/>
        </authorList>
    </citation>
    <scope>NUCLEOTIDE SEQUENCE [LARGE SCALE GENOMIC DNA]</scope>
    <source>
        <strain evidence="4 5">H1</strain>
    </source>
</reference>
<dbReference type="Gene3D" id="2.120.10.30">
    <property type="entry name" value="TolB, C-terminal domain"/>
    <property type="match status" value="1"/>
</dbReference>
<dbReference type="AlphaFoldDB" id="A0A3E0TU84"/>
<evidence type="ECO:0000259" key="2">
    <source>
        <dbReference type="Pfam" id="PF20009"/>
    </source>
</evidence>
<evidence type="ECO:0000313" key="4">
    <source>
        <dbReference type="EMBL" id="REL28029.1"/>
    </source>
</evidence>
<dbReference type="InterPro" id="IPR045474">
    <property type="entry name" value="GEVED"/>
</dbReference>
<protein>
    <submittedName>
        <fullName evidence="4">LruC domain-containing protein</fullName>
    </submittedName>
</protein>
<dbReference type="Pfam" id="PF21959">
    <property type="entry name" value="DUF6923"/>
    <property type="match status" value="1"/>
</dbReference>
<dbReference type="Pfam" id="PF16130">
    <property type="entry name" value="DUF4842"/>
    <property type="match status" value="1"/>
</dbReference>
<dbReference type="OrthoDB" id="1204817at2"/>
<accession>A0A3E0TU84</accession>
<evidence type="ECO:0000259" key="1">
    <source>
        <dbReference type="Pfam" id="PF16130"/>
    </source>
</evidence>
<gene>
    <name evidence="4" type="ORF">DXX93_16630</name>
</gene>